<dbReference type="Proteomes" id="UP000017836">
    <property type="component" value="Unassembled WGS sequence"/>
</dbReference>
<dbReference type="HOGENOM" id="CLU_604946_0_0_1"/>
<dbReference type="EMBL" id="KI397800">
    <property type="protein sequence ID" value="ERM93380.1"/>
    <property type="molecule type" value="Genomic_DNA"/>
</dbReference>
<dbReference type="OMA" id="HRMTISF"/>
<feature type="compositionally biased region" description="Basic residues" evidence="3">
    <location>
        <begin position="169"/>
        <end position="182"/>
    </location>
</feature>
<dbReference type="SUPFAM" id="SSF53098">
    <property type="entry name" value="Ribonuclease H-like"/>
    <property type="match status" value="1"/>
</dbReference>
<keyword evidence="2" id="KW-0175">Coiled coil</keyword>
<dbReference type="eggNOG" id="KOG0017">
    <property type="taxonomic scope" value="Eukaryota"/>
</dbReference>
<evidence type="ECO:0000313" key="6">
    <source>
        <dbReference type="EMBL" id="ERM93380.1"/>
    </source>
</evidence>
<proteinExistence type="predicted"/>
<organism evidence="6 7">
    <name type="scientific">Amborella trichopoda</name>
    <dbReference type="NCBI Taxonomy" id="13333"/>
    <lineage>
        <taxon>Eukaryota</taxon>
        <taxon>Viridiplantae</taxon>
        <taxon>Streptophyta</taxon>
        <taxon>Embryophyta</taxon>
        <taxon>Tracheophyta</taxon>
        <taxon>Spermatophyta</taxon>
        <taxon>Magnoliopsida</taxon>
        <taxon>Amborellales</taxon>
        <taxon>Amborellaceae</taxon>
        <taxon>Amborella</taxon>
    </lineage>
</organism>
<dbReference type="Gramene" id="ERM93380">
    <property type="protein sequence ID" value="ERM93380"/>
    <property type="gene ID" value="AMTR_s05704p00000690"/>
</dbReference>
<dbReference type="InterPro" id="IPR012337">
    <property type="entry name" value="RNaseH-like_sf"/>
</dbReference>
<sequence length="453" mass="51240">MFAQWEYMTKQIRALKNSLEQVETEKGKLEDTVKNLNRLLDEKENEIYKLTADLIRTKQALQFIPPGTAAINQTLQLQKPYGDRTSLGYKMLYKQGNDLKEDGSPDTSITINESDSSERRQVPTGPIKLKFEGRRTDADNLHRMTISFLHNYLKAMINRPNSFPPPNKSHGRKPRREWKIKSKPNPDVGLVAKLSLSAFVEGQWYFDSGCSRHMTGNKKLLVNFKDEKGGSVTFGDGNKGQIAGRGDVNVNGAAQLTNVLYVRGLKANLISIGQLCDDNLSVSFTKTQCLVSSDGCVVLTGNRTVDQCYAVCNTIVCNRTFLDKPDLWHYRLGHLNYRDLQRLVKLQAVRGIPDMKVSKERVCGPCQLGKQHKASHPTINRLLTSRVLELMHVDLMGPMQNESISGKRYVMVLVDDYSRFTWVEFLRDKSDTFGSFSALILRLQTEKDSKVGK</sequence>
<dbReference type="InterPro" id="IPR036397">
    <property type="entry name" value="RNaseH_sf"/>
</dbReference>
<gene>
    <name evidence="6" type="ORF">AMTR_s05704p00000690</name>
</gene>
<evidence type="ECO:0000259" key="4">
    <source>
        <dbReference type="Pfam" id="PF13976"/>
    </source>
</evidence>
<feature type="compositionally biased region" description="Polar residues" evidence="3">
    <location>
        <begin position="105"/>
        <end position="114"/>
    </location>
</feature>
<name>U5CKE4_AMBTC</name>
<protein>
    <submittedName>
        <fullName evidence="6">Uncharacterized protein</fullName>
    </submittedName>
</protein>
<feature type="domain" description="Retrovirus-related Pol polyprotein from transposon TNT 1-94-like beta-barrel" evidence="5">
    <location>
        <begin position="204"/>
        <end position="278"/>
    </location>
</feature>
<dbReference type="GO" id="GO:0003676">
    <property type="term" value="F:nucleic acid binding"/>
    <property type="evidence" value="ECO:0007669"/>
    <property type="project" value="InterPro"/>
</dbReference>
<dbReference type="InterPro" id="IPR039537">
    <property type="entry name" value="Retrotran_Ty1/copia-like"/>
</dbReference>
<accession>U5CKE4</accession>
<keyword evidence="1" id="KW-0378">Hydrolase</keyword>
<feature type="region of interest" description="Disordered" evidence="3">
    <location>
        <begin position="98"/>
        <end position="122"/>
    </location>
</feature>
<dbReference type="InterPro" id="IPR025724">
    <property type="entry name" value="GAG-pre-integrase_dom"/>
</dbReference>
<dbReference type="GO" id="GO:0006508">
    <property type="term" value="P:proteolysis"/>
    <property type="evidence" value="ECO:0007669"/>
    <property type="project" value="UniProtKB-KW"/>
</dbReference>
<dbReference type="AlphaFoldDB" id="U5CKE4"/>
<keyword evidence="1" id="KW-0645">Protease</keyword>
<feature type="domain" description="GAG-pre-integrase" evidence="4">
    <location>
        <begin position="311"/>
        <end position="371"/>
    </location>
</feature>
<dbReference type="Pfam" id="PF13976">
    <property type="entry name" value="gag_pre-integrs"/>
    <property type="match status" value="1"/>
</dbReference>
<dbReference type="Pfam" id="PF22936">
    <property type="entry name" value="Pol_BBD"/>
    <property type="match status" value="1"/>
</dbReference>
<feature type="non-terminal residue" evidence="6">
    <location>
        <position position="453"/>
    </location>
</feature>
<evidence type="ECO:0000256" key="3">
    <source>
        <dbReference type="SAM" id="MobiDB-lite"/>
    </source>
</evidence>
<dbReference type="PANTHER" id="PTHR42648">
    <property type="entry name" value="TRANSPOSASE, PUTATIVE-RELATED"/>
    <property type="match status" value="1"/>
</dbReference>
<evidence type="ECO:0000256" key="1">
    <source>
        <dbReference type="ARBA" id="ARBA00022670"/>
    </source>
</evidence>
<dbReference type="STRING" id="13333.U5CKE4"/>
<dbReference type="InterPro" id="IPR054722">
    <property type="entry name" value="PolX-like_BBD"/>
</dbReference>
<keyword evidence="7" id="KW-1185">Reference proteome</keyword>
<reference evidence="7" key="1">
    <citation type="journal article" date="2013" name="Science">
        <title>The Amborella genome and the evolution of flowering plants.</title>
        <authorList>
            <consortium name="Amborella Genome Project"/>
        </authorList>
    </citation>
    <scope>NUCLEOTIDE SEQUENCE [LARGE SCALE GENOMIC DNA]</scope>
</reference>
<dbReference type="Gene3D" id="3.30.420.10">
    <property type="entry name" value="Ribonuclease H-like superfamily/Ribonuclease H"/>
    <property type="match status" value="1"/>
</dbReference>
<evidence type="ECO:0000256" key="2">
    <source>
        <dbReference type="SAM" id="Coils"/>
    </source>
</evidence>
<dbReference type="PANTHER" id="PTHR42648:SF21">
    <property type="entry name" value="CYSTEINE-RICH RLK (RECEPTOR-LIKE PROTEIN KINASE) 8"/>
    <property type="match status" value="1"/>
</dbReference>
<evidence type="ECO:0000259" key="5">
    <source>
        <dbReference type="Pfam" id="PF22936"/>
    </source>
</evidence>
<evidence type="ECO:0000313" key="7">
    <source>
        <dbReference type="Proteomes" id="UP000017836"/>
    </source>
</evidence>
<dbReference type="GO" id="GO:0008233">
    <property type="term" value="F:peptidase activity"/>
    <property type="evidence" value="ECO:0007669"/>
    <property type="project" value="UniProtKB-KW"/>
</dbReference>
<feature type="region of interest" description="Disordered" evidence="3">
    <location>
        <begin position="159"/>
        <end position="182"/>
    </location>
</feature>
<feature type="coiled-coil region" evidence="2">
    <location>
        <begin position="12"/>
        <end position="60"/>
    </location>
</feature>